<organism evidence="1 2">
    <name type="scientific">Polycladomyces zharkentensis</name>
    <dbReference type="NCBI Taxonomy" id="2807616"/>
    <lineage>
        <taxon>Bacteria</taxon>
        <taxon>Bacillati</taxon>
        <taxon>Bacillota</taxon>
        <taxon>Bacilli</taxon>
        <taxon>Bacillales</taxon>
        <taxon>Thermoactinomycetaceae</taxon>
        <taxon>Polycladomyces</taxon>
    </lineage>
</organism>
<name>A0ABS2WL48_9BACL</name>
<dbReference type="RefSeq" id="WP_205495990.1">
    <property type="nucleotide sequence ID" value="NZ_JAFHAP010000010.1"/>
</dbReference>
<reference evidence="1" key="1">
    <citation type="journal article" date="2024" name="Int. J. Syst. Evol. Microbiol.">
        <title>Polycladomyces zharkentensis sp. nov., a novel thermophilic cellulose- and starch-degrading member of the Bacillota from a geothermal aquifer in Kazakhstan.</title>
        <authorList>
            <person name="Mashzhan A."/>
            <person name="Kistaubayeva A."/>
            <person name="Javier-Lopez R."/>
            <person name="Bissenova U."/>
            <person name="Bissenbay A."/>
            <person name="Birkeland N.K."/>
        </authorList>
    </citation>
    <scope>NUCLEOTIDE SEQUENCE</scope>
    <source>
        <strain evidence="1">ZKZ2T</strain>
    </source>
</reference>
<evidence type="ECO:0000313" key="2">
    <source>
        <dbReference type="Proteomes" id="UP001177120"/>
    </source>
</evidence>
<dbReference type="EMBL" id="JAFHAP010000010">
    <property type="protein sequence ID" value="MBN2910242.1"/>
    <property type="molecule type" value="Genomic_DNA"/>
</dbReference>
<sequence>MTDFFKSEGFFNQSLEQRGFSEISENISSSNHNHSPIEFFFLVLELSKAAYSNLPAPSLKSFEEYLWTIPVYLFVISEEIQDRRQWEDDLCATATTMMKFFEHLFVKLITFASSNTIYNLDSKML</sequence>
<dbReference type="Proteomes" id="UP001177120">
    <property type="component" value="Unassembled WGS sequence"/>
</dbReference>
<comment type="caution">
    <text evidence="1">The sequence shown here is derived from an EMBL/GenBank/DDBJ whole genome shotgun (WGS) entry which is preliminary data.</text>
</comment>
<evidence type="ECO:0000313" key="1">
    <source>
        <dbReference type="EMBL" id="MBN2910242.1"/>
    </source>
</evidence>
<keyword evidence="2" id="KW-1185">Reference proteome</keyword>
<proteinExistence type="predicted"/>
<gene>
    <name evidence="1" type="ORF">JQC72_12095</name>
</gene>
<accession>A0ABS2WL48</accession>
<protein>
    <submittedName>
        <fullName evidence="1">Uncharacterized protein</fullName>
    </submittedName>
</protein>